<keyword evidence="2" id="KW-1185">Reference proteome</keyword>
<evidence type="ECO:0000313" key="1">
    <source>
        <dbReference type="EMBL" id="PTX18041.1"/>
    </source>
</evidence>
<sequence>MRAILEEGRRWWSIRRAGNEWVFAYVDQVYLAPGQEYKLLPISVGMLNSDPKLTQTPGY</sequence>
<dbReference type="SUPFAM" id="SSF48452">
    <property type="entry name" value="TPR-like"/>
    <property type="match status" value="1"/>
</dbReference>
<dbReference type="Gene3D" id="1.25.40.390">
    <property type="match status" value="1"/>
</dbReference>
<dbReference type="InterPro" id="IPR011990">
    <property type="entry name" value="TPR-like_helical_dom_sf"/>
</dbReference>
<name>A0A2T5YFE2_9BACT</name>
<protein>
    <recommendedName>
        <fullName evidence="3">RagB/SusD domain-containing protein</fullName>
    </recommendedName>
</protein>
<comment type="caution">
    <text evidence="1">The sequence shown here is derived from an EMBL/GenBank/DDBJ whole genome shotgun (WGS) entry which is preliminary data.</text>
</comment>
<dbReference type="Proteomes" id="UP000244225">
    <property type="component" value="Unassembled WGS sequence"/>
</dbReference>
<evidence type="ECO:0008006" key="3">
    <source>
        <dbReference type="Google" id="ProtNLM"/>
    </source>
</evidence>
<dbReference type="AlphaFoldDB" id="A0A2T5YFE2"/>
<proteinExistence type="predicted"/>
<organism evidence="1 2">
    <name type="scientific">Pontibacter mucosus</name>
    <dbReference type="NCBI Taxonomy" id="1649266"/>
    <lineage>
        <taxon>Bacteria</taxon>
        <taxon>Pseudomonadati</taxon>
        <taxon>Bacteroidota</taxon>
        <taxon>Cytophagia</taxon>
        <taxon>Cytophagales</taxon>
        <taxon>Hymenobacteraceae</taxon>
        <taxon>Pontibacter</taxon>
    </lineage>
</organism>
<reference evidence="1 2" key="1">
    <citation type="submission" date="2018-04" db="EMBL/GenBank/DDBJ databases">
        <title>Genomic Encyclopedia of Archaeal and Bacterial Type Strains, Phase II (KMG-II): from individual species to whole genera.</title>
        <authorList>
            <person name="Goeker M."/>
        </authorList>
    </citation>
    <scope>NUCLEOTIDE SEQUENCE [LARGE SCALE GENOMIC DNA]</scope>
    <source>
        <strain evidence="1 2">DSM 100162</strain>
    </source>
</reference>
<gene>
    <name evidence="1" type="ORF">C8N40_10780</name>
</gene>
<dbReference type="RefSeq" id="WP_108212478.1">
    <property type="nucleotide sequence ID" value="NZ_QBKI01000007.1"/>
</dbReference>
<accession>A0A2T5YFE2</accession>
<dbReference type="EMBL" id="QBKI01000007">
    <property type="protein sequence ID" value="PTX18041.1"/>
    <property type="molecule type" value="Genomic_DNA"/>
</dbReference>
<evidence type="ECO:0000313" key="2">
    <source>
        <dbReference type="Proteomes" id="UP000244225"/>
    </source>
</evidence>